<comment type="caution">
    <text evidence="1">The sequence shown here is derived from an EMBL/GenBank/DDBJ whole genome shotgun (WGS) entry which is preliminary data.</text>
</comment>
<dbReference type="AlphaFoldDB" id="A0A101FFU0"/>
<dbReference type="EMBL" id="LGFO01000131">
    <property type="protein sequence ID" value="KUK36259.1"/>
    <property type="molecule type" value="Genomic_DNA"/>
</dbReference>
<dbReference type="InterPro" id="IPR014958">
    <property type="entry name" value="DGC"/>
</dbReference>
<reference evidence="2" key="1">
    <citation type="journal article" date="2015" name="MBio">
        <title>Genome-Resolved Metagenomic Analysis Reveals Roles for Candidate Phyla and Other Microbial Community Members in Biogeochemical Transformations in Oil Reservoirs.</title>
        <authorList>
            <person name="Hu P."/>
            <person name="Tom L."/>
            <person name="Singh A."/>
            <person name="Thomas B.C."/>
            <person name="Baker B.J."/>
            <person name="Piceno Y.M."/>
            <person name="Andersen G.L."/>
            <person name="Banfield J.F."/>
        </authorList>
    </citation>
    <scope>NUCLEOTIDE SEQUENCE [LARGE SCALE GENOMIC DNA]</scope>
</reference>
<evidence type="ECO:0000313" key="1">
    <source>
        <dbReference type="EMBL" id="KUK36259.1"/>
    </source>
</evidence>
<accession>A0A101FFU0</accession>
<evidence type="ECO:0000313" key="2">
    <source>
        <dbReference type="Proteomes" id="UP000053326"/>
    </source>
</evidence>
<dbReference type="Proteomes" id="UP000053326">
    <property type="component" value="Unassembled WGS sequence"/>
</dbReference>
<protein>
    <submittedName>
        <fullName evidence="1">DGC domain containing protein</fullName>
    </submittedName>
</protein>
<proteinExistence type="predicted"/>
<organism evidence="1 2">
    <name type="scientific">Thermacetogenium phaeum</name>
    <dbReference type="NCBI Taxonomy" id="85874"/>
    <lineage>
        <taxon>Bacteria</taxon>
        <taxon>Bacillati</taxon>
        <taxon>Bacillota</taxon>
        <taxon>Clostridia</taxon>
        <taxon>Thermoanaerobacterales</taxon>
        <taxon>Thermoanaerobacteraceae</taxon>
        <taxon>Thermacetogenium</taxon>
    </lineage>
</organism>
<dbReference type="PIRSF" id="PIRSF037181">
    <property type="entry name" value="DGC"/>
    <property type="match status" value="1"/>
</dbReference>
<dbReference type="Pfam" id="PF08859">
    <property type="entry name" value="DGC"/>
    <property type="match status" value="1"/>
</dbReference>
<name>A0A101FFU0_9THEO</name>
<gene>
    <name evidence="1" type="ORF">XD66_1036</name>
</gene>
<sequence>MEENGSIEQGLIYLVACSGACSNFGQLSARVMSRLGKEKYGKPFCLAGLGAHLPRFIERGKQGSFIVIDGCPQQCALKTVEHAGMKSVKSIVIAQLGVEKKTGSFEISPEEVERVFEQVRRLLNEEADLHSLSEA</sequence>